<protein>
    <submittedName>
        <fullName evidence="1">Glycosyltransferase Gtf1</fullName>
    </submittedName>
</protein>
<dbReference type="AlphaFoldDB" id="A0A081PPF3"/>
<gene>
    <name evidence="1" type="primary">gtf1_2</name>
    <name evidence="1" type="ORF">TZ91_01868</name>
</gene>
<keyword evidence="1" id="KW-0808">Transferase</keyword>
<dbReference type="GO" id="GO:0016740">
    <property type="term" value="F:transferase activity"/>
    <property type="evidence" value="ECO:0007669"/>
    <property type="project" value="UniProtKB-KW"/>
</dbReference>
<proteinExistence type="predicted"/>
<name>A0A081PPF3_STRMT</name>
<evidence type="ECO:0000313" key="2">
    <source>
        <dbReference type="Proteomes" id="UP000033415"/>
    </source>
</evidence>
<comment type="caution">
    <text evidence="1">The sequence shown here is derived from an EMBL/GenBank/DDBJ whole genome shotgun (WGS) entry which is preliminary data.</text>
</comment>
<sequence length="416" mass="48014">MVKVFTIKEGVPIGTYGFERSQLARQEIFKSLQVEQEIVLTNLDNFVPNFVETLEKLGFENFYHVIFDQSDLARQKPSVEKAFVQGLANVSEVEYTKDGYVGLVHYQNGDVECYTSQLLYRFQYQEHLFTLYDSKGELLKGDVSENYHSYQNLRSGETYTQWQLVSLYLANNSTVEDSFIIDMVNEYPLQLRKFFQNTGRKLFAYTHYNILDPMMKFVLQGWCQNIVASPVLEHLIGKEKVRFLPPMFVDGVLEKEYARVTDWCIVGNMTMIKRCAWAIEAFRQVPDSQLTIYGNLPDGYSKKDLPSNVHYAGFLEEVPYEKHQGYLSCSMSECFANAAVEASARGLICLLSDTDLAHRYYKSQSKGVTTFGDIGELLLWLIAYQKEGRYSSATFSKAYQKKEILDMYKYVLSLEI</sequence>
<reference evidence="1 2" key="1">
    <citation type="submission" date="2015-02" db="EMBL/GenBank/DDBJ databases">
        <title>Evolution of amylase-binding proteins of oral streptococcal species.</title>
        <authorList>
            <person name="Haase E.M."/>
        </authorList>
    </citation>
    <scope>NUCLEOTIDE SEQUENCE [LARGE SCALE GENOMIC DNA]</scope>
    <source>
        <strain evidence="1 2">SK137</strain>
    </source>
</reference>
<dbReference type="Gene3D" id="3.40.50.2000">
    <property type="entry name" value="Glycogen Phosphorylase B"/>
    <property type="match status" value="1"/>
</dbReference>
<dbReference type="SUPFAM" id="SSF53756">
    <property type="entry name" value="UDP-Glycosyltransferase/glycogen phosphorylase"/>
    <property type="match status" value="1"/>
</dbReference>
<dbReference type="RefSeq" id="WP_033687569.1">
    <property type="nucleotide sequence ID" value="NZ_JYGQ01000004.1"/>
</dbReference>
<evidence type="ECO:0000313" key="1">
    <source>
        <dbReference type="EMBL" id="KJQ70030.1"/>
    </source>
</evidence>
<accession>A0A081PPF3</accession>
<dbReference type="EMBL" id="JYGQ01000004">
    <property type="protein sequence ID" value="KJQ70030.1"/>
    <property type="molecule type" value="Genomic_DNA"/>
</dbReference>
<dbReference type="PATRIC" id="fig|28037.100.peg.1759"/>
<dbReference type="Pfam" id="PF13692">
    <property type="entry name" value="Glyco_trans_1_4"/>
    <property type="match status" value="1"/>
</dbReference>
<dbReference type="Proteomes" id="UP000033415">
    <property type="component" value="Unassembled WGS sequence"/>
</dbReference>
<organism evidence="1 2">
    <name type="scientific">Streptococcus mitis</name>
    <dbReference type="NCBI Taxonomy" id="28037"/>
    <lineage>
        <taxon>Bacteria</taxon>
        <taxon>Bacillati</taxon>
        <taxon>Bacillota</taxon>
        <taxon>Bacilli</taxon>
        <taxon>Lactobacillales</taxon>
        <taxon>Streptococcaceae</taxon>
        <taxon>Streptococcus</taxon>
        <taxon>Streptococcus mitis group</taxon>
    </lineage>
</organism>